<reference evidence="1 2" key="1">
    <citation type="journal article" date="2013" name="Genome Announc.">
        <title>Genome Sequence of Streptomyces violaceusniger Strain SPC6, a Halotolerant Streptomycete That Exhibits Rapid Growth and Development.</title>
        <authorList>
            <person name="Chen X."/>
            <person name="Zhang B."/>
            <person name="Zhang W."/>
            <person name="Wu X."/>
            <person name="Zhang M."/>
            <person name="Chen T."/>
            <person name="Liu G."/>
            <person name="Dyson P."/>
        </authorList>
    </citation>
    <scope>NUCLEOTIDE SEQUENCE [LARGE SCALE GENOMIC DNA]</scope>
    <source>
        <strain evidence="1 2">SPC6</strain>
    </source>
</reference>
<evidence type="ECO:0000313" key="1">
    <source>
        <dbReference type="EMBL" id="OEJ93122.1"/>
    </source>
</evidence>
<evidence type="ECO:0000313" key="2">
    <source>
        <dbReference type="Proteomes" id="UP000095329"/>
    </source>
</evidence>
<dbReference type="Proteomes" id="UP000095329">
    <property type="component" value="Unassembled WGS sequence"/>
</dbReference>
<gene>
    <name evidence="1" type="ORF">J116_000010</name>
</gene>
<dbReference type="eggNOG" id="ENOG5032A4Y">
    <property type="taxonomic scope" value="Bacteria"/>
</dbReference>
<proteinExistence type="predicted"/>
<protein>
    <submittedName>
        <fullName evidence="1">Uncharacterized protein</fullName>
    </submittedName>
</protein>
<accession>A0A1D3DLC9</accession>
<organism evidence="1 2">
    <name type="scientific">Streptomyces thermolilacinus SPC6</name>
    <dbReference type="NCBI Taxonomy" id="1306406"/>
    <lineage>
        <taxon>Bacteria</taxon>
        <taxon>Bacillati</taxon>
        <taxon>Actinomycetota</taxon>
        <taxon>Actinomycetes</taxon>
        <taxon>Kitasatosporales</taxon>
        <taxon>Streptomycetaceae</taxon>
        <taxon>Streptomyces</taxon>
    </lineage>
</organism>
<keyword evidence="2" id="KW-1185">Reference proteome</keyword>
<comment type="caution">
    <text evidence="1">The sequence shown here is derived from an EMBL/GenBank/DDBJ whole genome shotgun (WGS) entry which is preliminary data.</text>
</comment>
<dbReference type="AlphaFoldDB" id="A0A1D3DLC9"/>
<dbReference type="EMBL" id="ASHX02000001">
    <property type="protein sequence ID" value="OEJ93122.1"/>
    <property type="molecule type" value="Genomic_DNA"/>
</dbReference>
<sequence>MWSTGSVSQTMAKDGGLVSLLDRTALREPLERVVITTVVCKWCGWDQFEVVGDECFCEGCCLPVGMADGDVYTGGSAWELAPSASPLPWPREAFRESADPACPAGHDVFQVAVAFALAVDGRVRRLSVGLRCPVDGALCLHLDNVHVVSSRT</sequence>
<name>A0A1D3DLC9_9ACTN</name>